<dbReference type="EMBL" id="JANPWB010000013">
    <property type="protein sequence ID" value="KAJ1104730.1"/>
    <property type="molecule type" value="Genomic_DNA"/>
</dbReference>
<evidence type="ECO:0000313" key="2">
    <source>
        <dbReference type="EMBL" id="KAJ1104730.1"/>
    </source>
</evidence>
<reference evidence="2" key="1">
    <citation type="journal article" date="2022" name="bioRxiv">
        <title>Sequencing and chromosome-scale assembly of the giantPleurodeles waltlgenome.</title>
        <authorList>
            <person name="Brown T."/>
            <person name="Elewa A."/>
            <person name="Iarovenko S."/>
            <person name="Subramanian E."/>
            <person name="Araus A.J."/>
            <person name="Petzold A."/>
            <person name="Susuki M."/>
            <person name="Suzuki K.-i.T."/>
            <person name="Hayashi T."/>
            <person name="Toyoda A."/>
            <person name="Oliveira C."/>
            <person name="Osipova E."/>
            <person name="Leigh N.D."/>
            <person name="Simon A."/>
            <person name="Yun M.H."/>
        </authorList>
    </citation>
    <scope>NUCLEOTIDE SEQUENCE</scope>
    <source>
        <strain evidence="2">20211129_DDA</strain>
        <tissue evidence="2">Liver</tissue>
    </source>
</reference>
<evidence type="ECO:0000313" key="3">
    <source>
        <dbReference type="Proteomes" id="UP001066276"/>
    </source>
</evidence>
<feature type="region of interest" description="Disordered" evidence="1">
    <location>
        <begin position="180"/>
        <end position="227"/>
    </location>
</feature>
<feature type="compositionally biased region" description="Low complexity" evidence="1">
    <location>
        <begin position="21"/>
        <end position="34"/>
    </location>
</feature>
<feature type="region of interest" description="Disordered" evidence="1">
    <location>
        <begin position="69"/>
        <end position="128"/>
    </location>
</feature>
<name>A0AAV7MLU9_PLEWA</name>
<dbReference type="Proteomes" id="UP001066276">
    <property type="component" value="Chromosome 9"/>
</dbReference>
<gene>
    <name evidence="2" type="ORF">NDU88_002139</name>
</gene>
<dbReference type="AlphaFoldDB" id="A0AAV7MLU9"/>
<accession>A0AAV7MLU9</accession>
<proteinExistence type="predicted"/>
<feature type="region of interest" description="Disordered" evidence="1">
    <location>
        <begin position="1"/>
        <end position="41"/>
    </location>
</feature>
<protein>
    <submittedName>
        <fullName evidence="2">Uncharacterized protein</fullName>
    </submittedName>
</protein>
<comment type="caution">
    <text evidence="2">The sequence shown here is derived from an EMBL/GenBank/DDBJ whole genome shotgun (WGS) entry which is preliminary data.</text>
</comment>
<evidence type="ECO:0000256" key="1">
    <source>
        <dbReference type="SAM" id="MobiDB-lite"/>
    </source>
</evidence>
<organism evidence="2 3">
    <name type="scientific">Pleurodeles waltl</name>
    <name type="common">Iberian ribbed newt</name>
    <dbReference type="NCBI Taxonomy" id="8319"/>
    <lineage>
        <taxon>Eukaryota</taxon>
        <taxon>Metazoa</taxon>
        <taxon>Chordata</taxon>
        <taxon>Craniata</taxon>
        <taxon>Vertebrata</taxon>
        <taxon>Euteleostomi</taxon>
        <taxon>Amphibia</taxon>
        <taxon>Batrachia</taxon>
        <taxon>Caudata</taxon>
        <taxon>Salamandroidea</taxon>
        <taxon>Salamandridae</taxon>
        <taxon>Pleurodelinae</taxon>
        <taxon>Pleurodeles</taxon>
    </lineage>
</organism>
<sequence length="227" mass="23788">MSDPGSSGVPKRRRRRWSQLSPFSSYQVQSSSRQWAGPQSSSLGPVYVSLPHVVPASCLKPVGPARDLLSVPQRASPTDVTSQKREGGEEGFWFSGPWMEVPGLGTDPGGRQGPARAGLHPGPGRRAPVSSATLALITSGRAGKRLTACPSTGLLLYVTSHRRGGRGAPVPTMFLQAARTQGEPGGASTAPVQAGEKAPKEHWPNSGPAARILGRDAEEGGGWWGEV</sequence>
<keyword evidence="3" id="KW-1185">Reference proteome</keyword>